<proteinExistence type="predicted"/>
<gene>
    <name evidence="3" type="ORF">QVN81_04745</name>
    <name evidence="4" type="ORF">QVN84_05280</name>
</gene>
<dbReference type="Gene3D" id="2.60.40.1120">
    <property type="entry name" value="Carboxypeptidase-like, regulatory domain"/>
    <property type="match status" value="2"/>
</dbReference>
<keyword evidence="5" id="KW-1185">Reference proteome</keyword>
<name>A0AAW7JGE3_9BACT</name>
<dbReference type="Proteomes" id="UP001168478">
    <property type="component" value="Unassembled WGS sequence"/>
</dbReference>
<reference evidence="4" key="1">
    <citation type="submission" date="2023-06" db="EMBL/GenBank/DDBJ databases">
        <authorList>
            <person name="Zeman M."/>
            <person name="Kubasova T."/>
            <person name="Jahodarova E."/>
            <person name="Nykrynova M."/>
            <person name="Rychlik I."/>
        </authorList>
    </citation>
    <scope>NUCLEOTIDE SEQUENCE</scope>
    <source>
        <strain evidence="4">ET15</strain>
        <strain evidence="3">ET37</strain>
    </source>
</reference>
<dbReference type="SUPFAM" id="SSF49265">
    <property type="entry name" value="Fibronectin type III"/>
    <property type="match status" value="1"/>
</dbReference>
<dbReference type="EMBL" id="JAUEIE010000003">
    <property type="protein sequence ID" value="MDN0022335.1"/>
    <property type="molecule type" value="Genomic_DNA"/>
</dbReference>
<dbReference type="InterPro" id="IPR036116">
    <property type="entry name" value="FN3_sf"/>
</dbReference>
<evidence type="ECO:0000313" key="5">
    <source>
        <dbReference type="Proteomes" id="UP001167831"/>
    </source>
</evidence>
<feature type="chain" id="PRO_5043375609" evidence="1">
    <location>
        <begin position="21"/>
        <end position="1476"/>
    </location>
</feature>
<dbReference type="InterPro" id="IPR013784">
    <property type="entry name" value="Carb-bd-like_fold"/>
</dbReference>
<keyword evidence="4" id="KW-0121">Carboxypeptidase</keyword>
<dbReference type="InterPro" id="IPR008969">
    <property type="entry name" value="CarboxyPept-like_regulatory"/>
</dbReference>
<organism evidence="4 6">
    <name type="scientific">Leyella lascolaii</name>
    <dbReference type="NCBI Taxonomy" id="1776379"/>
    <lineage>
        <taxon>Bacteria</taxon>
        <taxon>Pseudomonadati</taxon>
        <taxon>Bacteroidota</taxon>
        <taxon>Bacteroidia</taxon>
        <taxon>Bacteroidales</taxon>
        <taxon>Prevotellaceae</taxon>
        <taxon>Leyella</taxon>
    </lineage>
</organism>
<dbReference type="Gene3D" id="2.60.40.10">
    <property type="entry name" value="Immunoglobulins"/>
    <property type="match status" value="2"/>
</dbReference>
<dbReference type="InterPro" id="IPR011628">
    <property type="entry name" value="Cleaved_adhesin"/>
</dbReference>
<dbReference type="EMBL" id="JAUEIF010000003">
    <property type="protein sequence ID" value="MDN0024934.1"/>
    <property type="molecule type" value="Genomic_DNA"/>
</dbReference>
<keyword evidence="4" id="KW-0645">Protease</keyword>
<dbReference type="SUPFAM" id="SSF49464">
    <property type="entry name" value="Carboxypeptidase regulatory domain-like"/>
    <property type="match status" value="1"/>
</dbReference>
<dbReference type="GO" id="GO:0030246">
    <property type="term" value="F:carbohydrate binding"/>
    <property type="evidence" value="ECO:0007669"/>
    <property type="project" value="InterPro"/>
</dbReference>
<feature type="signal peptide" evidence="1">
    <location>
        <begin position="1"/>
        <end position="20"/>
    </location>
</feature>
<accession>A0AAW7JGE3</accession>
<dbReference type="Pfam" id="PF07675">
    <property type="entry name" value="Cleaved_Adhesin"/>
    <property type="match status" value="2"/>
</dbReference>
<dbReference type="SMART" id="SM00060">
    <property type="entry name" value="FN3"/>
    <property type="match status" value="3"/>
</dbReference>
<dbReference type="SUPFAM" id="SSF63829">
    <property type="entry name" value="Calcium-dependent phosphotriesterase"/>
    <property type="match status" value="1"/>
</dbReference>
<dbReference type="PROSITE" id="PS50853">
    <property type="entry name" value="FN3"/>
    <property type="match status" value="1"/>
</dbReference>
<dbReference type="GO" id="GO:0004180">
    <property type="term" value="F:carboxypeptidase activity"/>
    <property type="evidence" value="ECO:0007669"/>
    <property type="project" value="UniProtKB-KW"/>
</dbReference>
<evidence type="ECO:0000313" key="4">
    <source>
        <dbReference type="EMBL" id="MDN0024934.1"/>
    </source>
</evidence>
<dbReference type="NCBIfam" id="NF038128">
    <property type="entry name" value="choice_anch_J"/>
    <property type="match status" value="2"/>
</dbReference>
<evidence type="ECO:0000313" key="3">
    <source>
        <dbReference type="EMBL" id="MDN0022335.1"/>
    </source>
</evidence>
<dbReference type="RefSeq" id="WP_289824908.1">
    <property type="nucleotide sequence ID" value="NZ_JAUEIE010000003.1"/>
</dbReference>
<evidence type="ECO:0000256" key="1">
    <source>
        <dbReference type="SAM" id="SignalP"/>
    </source>
</evidence>
<dbReference type="SUPFAM" id="SSF49452">
    <property type="entry name" value="Starch-binding domain-like"/>
    <property type="match status" value="1"/>
</dbReference>
<feature type="domain" description="Fibronectin type-III" evidence="2">
    <location>
        <begin position="355"/>
        <end position="448"/>
    </location>
</feature>
<dbReference type="Proteomes" id="UP001167831">
    <property type="component" value="Unassembled WGS sequence"/>
</dbReference>
<dbReference type="Pfam" id="PF13620">
    <property type="entry name" value="CarboxypepD_reg"/>
    <property type="match status" value="2"/>
</dbReference>
<evidence type="ECO:0000313" key="6">
    <source>
        <dbReference type="Proteomes" id="UP001168478"/>
    </source>
</evidence>
<sequence length="1476" mass="159872">MFRKVLLSVALCMTVMSAFAQILSGSSRGPAYAFGTSGMTGIVGFPLDSFEPAILHSQDEGVRAAAFVEGSYYAISQDQTQLLSYDLESGTKKTVMELSGEFLDMAYDYSTGSLLMLQYNYPNPSSLVRLNLESGEITQLCSFEYSMCALTATPEGKVYVTDMWGEVYEADPSTGATTSIVKTNQYASSGVMRSMDYDVETGKLYYLHNSSYGGCTLYEIDTVQKTFKANGSSNGTYVGLYTGYTSAVPSSPAAPEGLTLTPAPDGSNSCVLTWTCPATTFNRQTLDKLAHATIYRDGEVIGTTENVAPGKEASYTDADAATGIHIYKVTLSNADGEEGMFAIASSFVGTDVPAAPTDVKATVADGNTIVVTWTAPDKGLNGGFFRTDDLKYKVVRNDGVTIAEATAETTVTDKIEGAYRGYSYTVTALNGAGEGGSAVSNTAATGAIGELPLSTPFDNENEFYTWTVTDADADGNTWLMGNKWGAGRTGAEIYSTGGEKDDWLISPPVKLKQGVPTRISFGAYCTYYCTENIEVRMALAGTAPEDAVTVGTIEIKGSDGGYYGDVIEKRMDIPAAESDGNYSIYLHYQGGYSTQGVHINDFVWKENNTATVTGKVENFMFGMQGATVTVGEQSTTTDMYGNYTISEIPAGEYDVTASYQGYKTATEHVTLKAGDNVTVNFMLEMLEKRNVSGTVSDKGGKPVKGAKVSLAGYESQSAVTDAEGKYTISAYEADGYTLYVVKNNYKPQSREMNLDADKTDENFALDVDALPPYSVKATDNGDGSVSVSWDKPRSVNEMAYDNGQPEGGYGYGSYFTGSQVVGTIFPGETIVNELKWWTVGGEGCGEDITLMLIDLNWSGKPTGEVLYQANVKTVDGQWNTFRLPEPLHTEKGFLFAIAGKTNVATDGGTADGTVDHPQTQVYTTTYNAERSYNYFDDTNDPSRHLLLRAVCENVEPDDATMPDVVYNVYRLPEQATEDEAQWTAVAEGCEDMSFTDDNIPSGKYRYAVEANYGEETSEVTFSEVVEHNMAASVSVSVTANSKPEHAEGAAVKLYNDTYSYTATVAGGKAVFDNVEKGVYSMSVEQTGFETYAVADLQVNGEEAEFGFDCTLTQKLDRPANMDVLVDGSNARLLWNVQQNISDDFEDDCYSDFELNPAGDAGWQYVDNDGLMTWGFGNTTFPHMGEPMAAITFNSGATTPPLASAEGEVYNTAHSGNRALSFFASREVDGTTVVESDDYLISPELNAYRDFKFSFWARTYDEYEGYRERIRVGYSTTTSDLADFTWIDEELKYVPTEYTYYEYDIPKEAKYVALNSSSMMNFMLLVDDVFIGVDGQVSGNGYLPVNVLSYEVYLDGEKVADTNATEYLFTSLSAGSHTAGIVQKFDTGKSEMLSLSFDIVTTGIGSVAENVVAVYARDSRLYIEGDYSGAAVYDTAGAKMMELHGESSADISSIPDGVYIVKVVKNGGKTVSVKITK</sequence>
<keyword evidence="4" id="KW-0378">Hydrolase</keyword>
<dbReference type="InterPro" id="IPR003961">
    <property type="entry name" value="FN3_dom"/>
</dbReference>
<protein>
    <submittedName>
        <fullName evidence="4">Carboxypeptidase regulatory-like domain-containing protein</fullName>
    </submittedName>
</protein>
<evidence type="ECO:0000259" key="2">
    <source>
        <dbReference type="PROSITE" id="PS50853"/>
    </source>
</evidence>
<dbReference type="CDD" id="cd00063">
    <property type="entry name" value="FN3"/>
    <property type="match status" value="1"/>
</dbReference>
<dbReference type="Gene3D" id="2.60.120.200">
    <property type="match status" value="2"/>
</dbReference>
<comment type="caution">
    <text evidence="4">The sequence shown here is derived from an EMBL/GenBank/DDBJ whole genome shotgun (WGS) entry which is preliminary data.</text>
</comment>
<dbReference type="InterPro" id="IPR013783">
    <property type="entry name" value="Ig-like_fold"/>
</dbReference>
<keyword evidence="1" id="KW-0732">Signal</keyword>
<reference evidence="4" key="2">
    <citation type="submission" date="2023-08" db="EMBL/GenBank/DDBJ databases">
        <title>Identification and characterization of horizontal gene transfer across gut microbiota members of farm animals based on homology search.</title>
        <authorList>
            <person name="Schwarzerova J."/>
            <person name="Nykrynova M."/>
            <person name="Jureckova K."/>
            <person name="Cejkova D."/>
            <person name="Rychlik I."/>
        </authorList>
    </citation>
    <scope>NUCLEOTIDE SEQUENCE</scope>
    <source>
        <strain evidence="4">ET15</strain>
        <strain evidence="3">ET37</strain>
    </source>
</reference>